<dbReference type="InterPro" id="IPR021146">
    <property type="entry name" value="Phage_gp6-like_head-tail"/>
</dbReference>
<protein>
    <recommendedName>
        <fullName evidence="3">Phage gp6-like head-tail connector protein</fullName>
    </recommendedName>
</protein>
<evidence type="ECO:0008006" key="3">
    <source>
        <dbReference type="Google" id="ProtNLM"/>
    </source>
</evidence>
<evidence type="ECO:0000313" key="2">
    <source>
        <dbReference type="Proteomes" id="UP000192455"/>
    </source>
</evidence>
<dbReference type="RefSeq" id="WP_076646152.1">
    <property type="nucleotide sequence ID" value="NZ_FTPS01000001.1"/>
</dbReference>
<dbReference type="InterPro" id="IPR011738">
    <property type="entry name" value="Phage_CHP"/>
</dbReference>
<dbReference type="STRING" id="515897.SAMN05421849_0021"/>
<evidence type="ECO:0000313" key="1">
    <source>
        <dbReference type="EMBL" id="SIT73682.1"/>
    </source>
</evidence>
<reference evidence="1 2" key="1">
    <citation type="submission" date="2017-01" db="EMBL/GenBank/DDBJ databases">
        <authorList>
            <person name="Mah S.A."/>
            <person name="Swanson W.J."/>
            <person name="Moy G.W."/>
            <person name="Vacquier V.D."/>
        </authorList>
    </citation>
    <scope>NUCLEOTIDE SEQUENCE [LARGE SCALE GENOMIC DNA]</scope>
    <source>
        <strain evidence="1 2">DSM 21219</strain>
    </source>
</reference>
<keyword evidence="2" id="KW-1185">Reference proteome</keyword>
<dbReference type="AlphaFoldDB" id="A0A1R3W9P8"/>
<dbReference type="NCBIfam" id="TIGR02215">
    <property type="entry name" value="phage_chp_gp8"/>
    <property type="match status" value="1"/>
</dbReference>
<dbReference type="Pfam" id="PF05135">
    <property type="entry name" value="Phage_connect_1"/>
    <property type="match status" value="1"/>
</dbReference>
<sequence length="179" mass="19559">MFTLTRIIAPAAPPITLEEAKTQVRVNHDDEDMLIQHYVDAAIAWLDGPAWILGRSLVTQSWQMNLDAVTGPILLPFPDSEIDSAVFTDAAGGDVDYHIALQDQRLLLRPLAGFGRPAAITFTTGYGVPTDVPAAIRQAMLLLIGHWYEHREAVSLGASAAALTMAVDALLTLYRRIRL</sequence>
<dbReference type="InterPro" id="IPR006450">
    <property type="entry name" value="Phage_HK97_gp6-like"/>
</dbReference>
<proteinExistence type="predicted"/>
<dbReference type="Gene3D" id="1.10.3230.30">
    <property type="entry name" value="Phage gp6-like head-tail connector protein"/>
    <property type="match status" value="1"/>
</dbReference>
<dbReference type="OrthoDB" id="8452228at2"/>
<gene>
    <name evidence="1" type="ORF">SAMN05421849_0021</name>
</gene>
<dbReference type="EMBL" id="FTPS01000001">
    <property type="protein sequence ID" value="SIT73682.1"/>
    <property type="molecule type" value="Genomic_DNA"/>
</dbReference>
<dbReference type="NCBIfam" id="TIGR01560">
    <property type="entry name" value="put_DNA_pack"/>
    <property type="match status" value="2"/>
</dbReference>
<name>A0A1R3W9P8_9RHOB</name>
<organism evidence="1 2">
    <name type="scientific">Pontibaca methylaminivorans</name>
    <dbReference type="NCBI Taxonomy" id="515897"/>
    <lineage>
        <taxon>Bacteria</taxon>
        <taxon>Pseudomonadati</taxon>
        <taxon>Pseudomonadota</taxon>
        <taxon>Alphaproteobacteria</taxon>
        <taxon>Rhodobacterales</taxon>
        <taxon>Roseobacteraceae</taxon>
        <taxon>Pontibaca</taxon>
    </lineage>
</organism>
<dbReference type="Proteomes" id="UP000192455">
    <property type="component" value="Unassembled WGS sequence"/>
</dbReference>
<dbReference type="CDD" id="cd08054">
    <property type="entry name" value="gp6"/>
    <property type="match status" value="1"/>
</dbReference>
<accession>A0A1R3W9P8</accession>